<dbReference type="GO" id="GO:0008237">
    <property type="term" value="F:metallopeptidase activity"/>
    <property type="evidence" value="ECO:0007669"/>
    <property type="project" value="InterPro"/>
</dbReference>
<accession>A0AAU8JK55</accession>
<evidence type="ECO:0000256" key="3">
    <source>
        <dbReference type="ARBA" id="ARBA00022525"/>
    </source>
</evidence>
<keyword evidence="4" id="KW-0677">Repeat</keyword>
<dbReference type="SUPFAM" id="SSF55486">
    <property type="entry name" value="Metalloproteases ('zincins'), catalytic domain"/>
    <property type="match status" value="1"/>
</dbReference>
<evidence type="ECO:0000256" key="1">
    <source>
        <dbReference type="ARBA" id="ARBA00001913"/>
    </source>
</evidence>
<dbReference type="EMBL" id="CP159837">
    <property type="protein sequence ID" value="XCM38420.1"/>
    <property type="molecule type" value="Genomic_DNA"/>
</dbReference>
<dbReference type="Pfam" id="PF00353">
    <property type="entry name" value="HemolysinCabind"/>
    <property type="match status" value="1"/>
</dbReference>
<dbReference type="InterPro" id="IPR018511">
    <property type="entry name" value="Hemolysin-typ_Ca-bd_CS"/>
</dbReference>
<comment type="subcellular location">
    <subcellularLocation>
        <location evidence="2">Secreted</location>
    </subcellularLocation>
</comment>
<dbReference type="InterPro" id="IPR013858">
    <property type="entry name" value="Peptidase_M10B_C"/>
</dbReference>
<dbReference type="PRINTS" id="PR00313">
    <property type="entry name" value="CABNDNGRPT"/>
</dbReference>
<dbReference type="Gene3D" id="3.40.390.10">
    <property type="entry name" value="Collagenase (Catalytic Domain)"/>
    <property type="match status" value="1"/>
</dbReference>
<comment type="cofactor">
    <cofactor evidence="1">
        <name>Ca(2+)</name>
        <dbReference type="ChEBI" id="CHEBI:29108"/>
    </cofactor>
</comment>
<dbReference type="RefSeq" id="WP_354635813.1">
    <property type="nucleotide sequence ID" value="NZ_CP159837.1"/>
</dbReference>
<dbReference type="InterPro" id="IPR011049">
    <property type="entry name" value="Serralysin-like_metalloprot_C"/>
</dbReference>
<dbReference type="GO" id="GO:0005509">
    <property type="term" value="F:calcium ion binding"/>
    <property type="evidence" value="ECO:0007669"/>
    <property type="project" value="InterPro"/>
</dbReference>
<gene>
    <name evidence="6" type="ORF">ABWT76_001269</name>
</gene>
<evidence type="ECO:0000256" key="2">
    <source>
        <dbReference type="ARBA" id="ARBA00004613"/>
    </source>
</evidence>
<evidence type="ECO:0000259" key="5">
    <source>
        <dbReference type="Pfam" id="PF08548"/>
    </source>
</evidence>
<dbReference type="InterPro" id="IPR024079">
    <property type="entry name" value="MetalloPept_cat_dom_sf"/>
</dbReference>
<reference evidence="6" key="1">
    <citation type="submission" date="2024-07" db="EMBL/GenBank/DDBJ databases">
        <authorList>
            <person name="Kim Y.J."/>
            <person name="Jeong J.Y."/>
        </authorList>
    </citation>
    <scope>NUCLEOTIDE SEQUENCE</scope>
    <source>
        <strain evidence="6">GIHE-MW2</strain>
    </source>
</reference>
<dbReference type="PROSITE" id="PS00330">
    <property type="entry name" value="HEMOLYSIN_CALCIUM"/>
    <property type="match status" value="1"/>
</dbReference>
<organism evidence="6">
    <name type="scientific">Planktothricoides raciborskii GIHE-MW2</name>
    <dbReference type="NCBI Taxonomy" id="2792601"/>
    <lineage>
        <taxon>Bacteria</taxon>
        <taxon>Bacillati</taxon>
        <taxon>Cyanobacteriota</taxon>
        <taxon>Cyanophyceae</taxon>
        <taxon>Oscillatoriophycideae</taxon>
        <taxon>Oscillatoriales</taxon>
        <taxon>Oscillatoriaceae</taxon>
        <taxon>Planktothricoides</taxon>
    </lineage>
</organism>
<dbReference type="Gene3D" id="2.150.10.10">
    <property type="entry name" value="Serralysin-like metalloprotease, C-terminal"/>
    <property type="match status" value="1"/>
</dbReference>
<name>A0AAU8JK55_9CYAN</name>
<dbReference type="AlphaFoldDB" id="A0AAU8JK55"/>
<dbReference type="InterPro" id="IPR001343">
    <property type="entry name" value="Hemolysn_Ca-bd"/>
</dbReference>
<dbReference type="GO" id="GO:0005615">
    <property type="term" value="C:extracellular space"/>
    <property type="evidence" value="ECO:0007669"/>
    <property type="project" value="InterPro"/>
</dbReference>
<dbReference type="SUPFAM" id="SSF51120">
    <property type="entry name" value="beta-Roll"/>
    <property type="match status" value="1"/>
</dbReference>
<protein>
    <submittedName>
        <fullName evidence="6">M10 family metallopeptidase</fullName>
    </submittedName>
</protein>
<feature type="domain" description="Peptidase M10 serralysin C-terminal" evidence="5">
    <location>
        <begin position="643"/>
        <end position="703"/>
    </location>
</feature>
<dbReference type="Pfam" id="PF08548">
    <property type="entry name" value="Peptidase_M10_C"/>
    <property type="match status" value="1"/>
</dbReference>
<keyword evidence="3" id="KW-0964">Secreted</keyword>
<dbReference type="CDD" id="cd04277">
    <property type="entry name" value="ZnMc_serralysin_like"/>
    <property type="match status" value="1"/>
</dbReference>
<dbReference type="InterPro" id="IPR034033">
    <property type="entry name" value="Serralysin-like"/>
</dbReference>
<evidence type="ECO:0000313" key="6">
    <source>
        <dbReference type="EMBL" id="XCM38420.1"/>
    </source>
</evidence>
<sequence>MVQGVFTDPSVEFFPFEQEIFDRDFYLAANPDVAAAGFNDEQLLNHFLNNGIDEGRRFSLVFDFNFYRAANPDLAGLSNRDLLNHFKTSGISEGRLFSPFIDLDFYIQSYRKRNELTTAVPEDFNPIESANRQWLRLLVNQLQTAPAQPEEGEDFFRFSPYIDIQEIYLPTNPDLVNAGFNVKQALQHLQLFGLNEGRRFSIIFDPKYYVENNRELQSANFNSRTALEHFIRFGINENRRPSLLYDTQYYRDNNQDLKEQNLNNKELINHFRLIGLPDEQRQSSVYFAPRAIDALLQNQTVAENPDEALAANNILQPKQKWNTRVNGTLTYSFVTQASAGLYTGVESGVGEVSEAIKNNVREIMRQYNEILPFQLVEVPDRPPNTGEIRIMFSNGQPNNFGNFYAYAYDPGISDINLRGDIHLSRNFESDQNNAFSRQKGTFGYESLVRQIGFALGLKNPGIASTNPLNNSPVSSTESQPFLQSFQDNNTNTAMSYNFAGVGAVSPMSYDIRALQYLYGFSDARKGNDVYAFDGSNFIGMKQTVWDGGGIDTLDFSQLPGIDSYFFNMNEGGLNTTFSALNGSTYIGVSAVRGEDGSLERAGVGNALLTIADGPHITSSYGTVIGFGVLVENLIGSPVNDFISGNNLDNVINGGPGADTIIGGRGADTLTGGQGSDIFVYAIADGSDRITDFSDGVDKIGLSAGLTFDQLSITGVGADTLIRVAGTGELLAVLAGVPDFAINAGDFTLV</sequence>
<evidence type="ECO:0000256" key="4">
    <source>
        <dbReference type="ARBA" id="ARBA00022737"/>
    </source>
</evidence>
<proteinExistence type="predicted"/>